<feature type="compositionally biased region" description="Acidic residues" evidence="1">
    <location>
        <begin position="133"/>
        <end position="142"/>
    </location>
</feature>
<comment type="caution">
    <text evidence="2">The sequence shown here is derived from an EMBL/GenBank/DDBJ whole genome shotgun (WGS) entry which is preliminary data.</text>
</comment>
<gene>
    <name evidence="2" type="ORF">LCGC14_1365120</name>
</gene>
<dbReference type="EMBL" id="LAZR01008570">
    <property type="protein sequence ID" value="KKM77930.1"/>
    <property type="molecule type" value="Genomic_DNA"/>
</dbReference>
<organism evidence="2">
    <name type="scientific">marine sediment metagenome</name>
    <dbReference type="NCBI Taxonomy" id="412755"/>
    <lineage>
        <taxon>unclassified sequences</taxon>
        <taxon>metagenomes</taxon>
        <taxon>ecological metagenomes</taxon>
    </lineage>
</organism>
<name>A0A0F9MM50_9ZZZZ</name>
<protein>
    <submittedName>
        <fullName evidence="2">Uncharacterized protein</fullName>
    </submittedName>
</protein>
<dbReference type="AlphaFoldDB" id="A0A0F9MM50"/>
<reference evidence="2" key="1">
    <citation type="journal article" date="2015" name="Nature">
        <title>Complex archaea that bridge the gap between prokaryotes and eukaryotes.</title>
        <authorList>
            <person name="Spang A."/>
            <person name="Saw J.H."/>
            <person name="Jorgensen S.L."/>
            <person name="Zaremba-Niedzwiedzka K."/>
            <person name="Martijn J."/>
            <person name="Lind A.E."/>
            <person name="van Eijk R."/>
            <person name="Schleper C."/>
            <person name="Guy L."/>
            <person name="Ettema T.J."/>
        </authorList>
    </citation>
    <scope>NUCLEOTIDE SEQUENCE</scope>
</reference>
<feature type="region of interest" description="Disordered" evidence="1">
    <location>
        <begin position="120"/>
        <end position="177"/>
    </location>
</feature>
<feature type="compositionally biased region" description="Basic residues" evidence="1">
    <location>
        <begin position="166"/>
        <end position="177"/>
    </location>
</feature>
<accession>A0A0F9MM50</accession>
<sequence>MPDDGVYTVTIVKLTKGVSTKGDKPMGWWKQVGQIEDVDDVNHGKEFTIGFYRSSVPGILKSACRVLNGGEPVEDIAMADELLEASVNEVLRVKVVTSTSSKDGKDYTNCYIQEVLATENEDEAEDAVNAPEEAPESAEDFPDGNVVTDMPEGGAVADIEGAAKGKSAKKKQRRNSS</sequence>
<evidence type="ECO:0000256" key="1">
    <source>
        <dbReference type="SAM" id="MobiDB-lite"/>
    </source>
</evidence>
<evidence type="ECO:0000313" key="2">
    <source>
        <dbReference type="EMBL" id="KKM77930.1"/>
    </source>
</evidence>
<proteinExistence type="predicted"/>